<dbReference type="InterPro" id="IPR041698">
    <property type="entry name" value="Methyltransf_25"/>
</dbReference>
<proteinExistence type="predicted"/>
<evidence type="ECO:0000259" key="4">
    <source>
        <dbReference type="Pfam" id="PF13649"/>
    </source>
</evidence>
<dbReference type="GO" id="GO:0035657">
    <property type="term" value="C:eRF1 methyltransferase complex"/>
    <property type="evidence" value="ECO:0007669"/>
    <property type="project" value="TreeGrafter"/>
</dbReference>
<dbReference type="SUPFAM" id="SSF53335">
    <property type="entry name" value="S-adenosyl-L-methionine-dependent methyltransferases"/>
    <property type="match status" value="1"/>
</dbReference>
<accession>A0A4V1NPZ2</accession>
<dbReference type="PANTHER" id="PTHR45875">
    <property type="entry name" value="METHYLTRANSFERASE N6AMT1"/>
    <property type="match status" value="1"/>
</dbReference>
<dbReference type="GO" id="GO:0008276">
    <property type="term" value="F:protein methyltransferase activity"/>
    <property type="evidence" value="ECO:0007669"/>
    <property type="project" value="TreeGrafter"/>
</dbReference>
<sequence>MSTAPTGLPASPTRSHVRSLARCEAARTHQDLPRVFTLRGRDWDLLDEVFAPDLSPSTELALDFLGLSAPSAPLGAGPAPVSRGRMLEIGSGAGVVSVLAALSGYDRVVAADINEHAVRNTGLNIARHGVGDRVRAVHSDLFAALPPAERFDTVFWSSNYVLAPGDYVYRNDCEQAFVDPGYAAHRRFLAEAGNWTTPGGAVLLHFSSRGDLPLLRRLAASCGRSLLVRRSQEVREGEDPVEHLLLEVTPAL</sequence>
<feature type="domain" description="Methyltransferase" evidence="4">
    <location>
        <begin position="87"/>
        <end position="159"/>
    </location>
</feature>
<evidence type="ECO:0000313" key="5">
    <source>
        <dbReference type="EMBL" id="RXS66510.1"/>
    </source>
</evidence>
<keyword evidence="3" id="KW-0949">S-adenosyl-L-methionine</keyword>
<dbReference type="EMBL" id="SDIF01000036">
    <property type="protein sequence ID" value="RXS66510.1"/>
    <property type="molecule type" value="Genomic_DNA"/>
</dbReference>
<evidence type="ECO:0000313" key="6">
    <source>
        <dbReference type="Proteomes" id="UP000289482"/>
    </source>
</evidence>
<evidence type="ECO:0000256" key="2">
    <source>
        <dbReference type="ARBA" id="ARBA00022679"/>
    </source>
</evidence>
<evidence type="ECO:0000256" key="1">
    <source>
        <dbReference type="ARBA" id="ARBA00022603"/>
    </source>
</evidence>
<dbReference type="Gene3D" id="3.40.50.150">
    <property type="entry name" value="Vaccinia Virus protein VP39"/>
    <property type="match status" value="1"/>
</dbReference>
<dbReference type="CDD" id="cd02440">
    <property type="entry name" value="AdoMet_MTases"/>
    <property type="match status" value="1"/>
</dbReference>
<keyword evidence="6" id="KW-1185">Reference proteome</keyword>
<keyword evidence="1 5" id="KW-0489">Methyltransferase</keyword>
<name>A0A4V1NPZ2_9ACTN</name>
<protein>
    <submittedName>
        <fullName evidence="5">Methyltransferase domain-containing protein</fullName>
    </submittedName>
</protein>
<dbReference type="GO" id="GO:0008757">
    <property type="term" value="F:S-adenosylmethionine-dependent methyltransferase activity"/>
    <property type="evidence" value="ECO:0007669"/>
    <property type="project" value="TreeGrafter"/>
</dbReference>
<comment type="caution">
    <text evidence="5">The sequence shown here is derived from an EMBL/GenBank/DDBJ whole genome shotgun (WGS) entry which is preliminary data.</text>
</comment>
<keyword evidence="2 5" id="KW-0808">Transferase</keyword>
<reference evidence="5 6" key="1">
    <citation type="submission" date="2019-01" db="EMBL/GenBank/DDBJ databases">
        <title>Draft genome sequences of the type strain Streptomyces sioyaensis DSM 40032 and its novel strain, TM32, a thermotolerant antibiotics-producing actinobacterium.</title>
        <authorList>
            <person name="Nakaew N."/>
            <person name="Lumyong S."/>
            <person name="Sloan W.T."/>
            <person name="Sungthong R."/>
        </authorList>
    </citation>
    <scope>NUCLEOTIDE SEQUENCE [LARGE SCALE GENOMIC DNA]</scope>
    <source>
        <strain evidence="5 6">DSM 40032</strain>
    </source>
</reference>
<gene>
    <name evidence="5" type="ORF">EST54_15290</name>
</gene>
<organism evidence="5 6">
    <name type="scientific">Streptomyces sioyaensis</name>
    <dbReference type="NCBI Taxonomy" id="67364"/>
    <lineage>
        <taxon>Bacteria</taxon>
        <taxon>Bacillati</taxon>
        <taxon>Actinomycetota</taxon>
        <taxon>Actinomycetes</taxon>
        <taxon>Kitasatosporales</taxon>
        <taxon>Streptomycetaceae</taxon>
        <taxon>Streptomyces</taxon>
    </lineage>
</organism>
<dbReference type="Proteomes" id="UP000289482">
    <property type="component" value="Unassembled WGS sequence"/>
</dbReference>
<dbReference type="PANTHER" id="PTHR45875:SF1">
    <property type="entry name" value="METHYLTRANSFERASE N6AMT1"/>
    <property type="match status" value="1"/>
</dbReference>
<dbReference type="InterPro" id="IPR029063">
    <property type="entry name" value="SAM-dependent_MTases_sf"/>
</dbReference>
<evidence type="ECO:0000256" key="3">
    <source>
        <dbReference type="ARBA" id="ARBA00022691"/>
    </source>
</evidence>
<dbReference type="GO" id="GO:0032259">
    <property type="term" value="P:methylation"/>
    <property type="evidence" value="ECO:0007669"/>
    <property type="project" value="UniProtKB-KW"/>
</dbReference>
<dbReference type="InterPro" id="IPR052190">
    <property type="entry name" value="Euk-Arch_PrmC-MTase"/>
</dbReference>
<dbReference type="AlphaFoldDB" id="A0A4V1NPZ2"/>
<dbReference type="Pfam" id="PF13649">
    <property type="entry name" value="Methyltransf_25"/>
    <property type="match status" value="1"/>
</dbReference>